<dbReference type="Pfam" id="PF00753">
    <property type="entry name" value="Lactamase_B"/>
    <property type="match status" value="1"/>
</dbReference>
<evidence type="ECO:0000313" key="3">
    <source>
        <dbReference type="Proteomes" id="UP000244338"/>
    </source>
</evidence>
<name>A0A2R6Y179_9BACL</name>
<dbReference type="AlphaFoldDB" id="A0A2R6Y179"/>
<dbReference type="PANTHER" id="PTHR23131">
    <property type="entry name" value="ENDORIBONUCLEASE LACTB2"/>
    <property type="match status" value="1"/>
</dbReference>
<evidence type="ECO:0000313" key="2">
    <source>
        <dbReference type="EMBL" id="PTQ56433.1"/>
    </source>
</evidence>
<dbReference type="InterPro" id="IPR036866">
    <property type="entry name" value="RibonucZ/Hydroxyglut_hydro"/>
</dbReference>
<dbReference type="PANTHER" id="PTHR23131:SF4">
    <property type="entry name" value="METALLO-BETA-LACTAMASE SUPERFAMILY POTEIN"/>
    <property type="match status" value="1"/>
</dbReference>
<protein>
    <submittedName>
        <fullName evidence="2">Zinc metallohydrolase</fullName>
    </submittedName>
</protein>
<feature type="domain" description="Metallo-beta-lactamase" evidence="1">
    <location>
        <begin position="40"/>
        <end position="254"/>
    </location>
</feature>
<dbReference type="InterPro" id="IPR001279">
    <property type="entry name" value="Metallo-B-lactamas"/>
</dbReference>
<comment type="caution">
    <text evidence="2">The sequence shown here is derived from an EMBL/GenBank/DDBJ whole genome shotgun (WGS) entry which is preliminary data.</text>
</comment>
<organism evidence="2 3">
    <name type="scientific">Candidatus Carbonibacillus altaicus</name>
    <dbReference type="NCBI Taxonomy" id="2163959"/>
    <lineage>
        <taxon>Bacteria</taxon>
        <taxon>Bacillati</taxon>
        <taxon>Bacillota</taxon>
        <taxon>Bacilli</taxon>
        <taxon>Bacillales</taxon>
        <taxon>Candidatus Carbonibacillus</taxon>
    </lineage>
</organism>
<proteinExistence type="predicted"/>
<accession>A0A2R6Y179</accession>
<gene>
    <name evidence="2" type="ORF">BSOLF_0265</name>
</gene>
<dbReference type="SUPFAM" id="SSF56281">
    <property type="entry name" value="Metallo-hydrolase/oxidoreductase"/>
    <property type="match status" value="1"/>
</dbReference>
<dbReference type="InterPro" id="IPR050662">
    <property type="entry name" value="Sec-metab_biosynth-thioest"/>
</dbReference>
<dbReference type="Proteomes" id="UP000244338">
    <property type="component" value="Unassembled WGS sequence"/>
</dbReference>
<dbReference type="GO" id="GO:0016787">
    <property type="term" value="F:hydrolase activity"/>
    <property type="evidence" value="ECO:0007669"/>
    <property type="project" value="UniProtKB-KW"/>
</dbReference>
<sequence length="352" mass="39713">MKHDAEKNGIKTNGVEKNAVEGVRTEVITLTLPTPFRVGPVHAYVLVGEKKVLYDTGPLTDEAWEALSAGLKAHGLTIRALDALVLSHHHMDHVGLAGRILREKDMPVYMHAKGLPYVQHAPDFMEARKTFLSDLYRASGVPESLIQAAQEIQAYYQHFTEPIKDVIVVGEGSIPELPDWEVLHVPGHAPDQIALYDRTNGRMIGADHLIQHISSNAFVEPDYGTIQRPKSLLVYREYLKRWLKLPITIVWSGHGEVVTEPYALIETRLKQQEERAKHMLALLEGAPSAFEISKKVFPKLYEKEMPLVISEVVGHLDWLVEEGHAVLEENRGRLYYRPHHTLSAKHKGWEGP</sequence>
<dbReference type="Gene3D" id="3.60.15.10">
    <property type="entry name" value="Ribonuclease Z/Hydroxyacylglutathione hydrolase-like"/>
    <property type="match status" value="1"/>
</dbReference>
<keyword evidence="2" id="KW-0378">Hydrolase</keyword>
<reference evidence="3" key="1">
    <citation type="journal article" date="2018" name="Sci. Rep.">
        <title>Lignite coal burning seam in the remote Altai Mountains harbors a hydrogen-driven thermophilic microbial community.</title>
        <authorList>
            <person name="Kadnikov V.V."/>
            <person name="Mardanov A.V."/>
            <person name="Ivasenko D.A."/>
            <person name="Antsiferov D.V."/>
            <person name="Beletsky A.V."/>
            <person name="Karnachuk O.V."/>
            <person name="Ravin N.V."/>
        </authorList>
    </citation>
    <scope>NUCLEOTIDE SEQUENCE [LARGE SCALE GENOMIC DNA]</scope>
</reference>
<dbReference type="SMART" id="SM00849">
    <property type="entry name" value="Lactamase_B"/>
    <property type="match status" value="1"/>
</dbReference>
<dbReference type="EMBL" id="PEBX01000029">
    <property type="protein sequence ID" value="PTQ56433.1"/>
    <property type="molecule type" value="Genomic_DNA"/>
</dbReference>
<evidence type="ECO:0000259" key="1">
    <source>
        <dbReference type="SMART" id="SM00849"/>
    </source>
</evidence>